<feature type="signal peptide" evidence="1">
    <location>
        <begin position="1"/>
        <end position="20"/>
    </location>
</feature>
<name>A0AA36HD30_CYLNA</name>
<evidence type="ECO:0000313" key="2">
    <source>
        <dbReference type="EMBL" id="CAJ0607748.1"/>
    </source>
</evidence>
<comment type="caution">
    <text evidence="2">The sequence shown here is derived from an EMBL/GenBank/DDBJ whole genome shotgun (WGS) entry which is preliminary data.</text>
</comment>
<accession>A0AA36HD30</accession>
<keyword evidence="1" id="KW-0732">Signal</keyword>
<keyword evidence="3" id="KW-1185">Reference proteome</keyword>
<sequence>MLRHFVAFSLLLFVLEISDEATVYVPSICSSVTVQDSKCIAHCLEQLNCQNAHCEKVGRFWRWRCVCEDCPDDQQKNLRGEIPGPVPN</sequence>
<reference evidence="2" key="1">
    <citation type="submission" date="2023-07" db="EMBL/GenBank/DDBJ databases">
        <authorList>
            <consortium name="CYATHOMIX"/>
        </authorList>
    </citation>
    <scope>NUCLEOTIDE SEQUENCE</scope>
    <source>
        <strain evidence="2">N/A</strain>
    </source>
</reference>
<dbReference type="EMBL" id="CATQJL010000316">
    <property type="protein sequence ID" value="CAJ0607748.1"/>
    <property type="molecule type" value="Genomic_DNA"/>
</dbReference>
<feature type="chain" id="PRO_5041406931" evidence="1">
    <location>
        <begin position="21"/>
        <end position="88"/>
    </location>
</feature>
<organism evidence="2 3">
    <name type="scientific">Cylicocyclus nassatus</name>
    <name type="common">Nematode worm</name>
    <dbReference type="NCBI Taxonomy" id="53992"/>
    <lineage>
        <taxon>Eukaryota</taxon>
        <taxon>Metazoa</taxon>
        <taxon>Ecdysozoa</taxon>
        <taxon>Nematoda</taxon>
        <taxon>Chromadorea</taxon>
        <taxon>Rhabditida</taxon>
        <taxon>Rhabditina</taxon>
        <taxon>Rhabditomorpha</taxon>
        <taxon>Strongyloidea</taxon>
        <taxon>Strongylidae</taxon>
        <taxon>Cylicocyclus</taxon>
    </lineage>
</organism>
<evidence type="ECO:0000256" key="1">
    <source>
        <dbReference type="SAM" id="SignalP"/>
    </source>
</evidence>
<protein>
    <submittedName>
        <fullName evidence="2">Uncharacterized protein</fullName>
    </submittedName>
</protein>
<dbReference type="AlphaFoldDB" id="A0AA36HD30"/>
<gene>
    <name evidence="2" type="ORF">CYNAS_LOCUS19731</name>
</gene>
<proteinExistence type="predicted"/>
<evidence type="ECO:0000313" key="3">
    <source>
        <dbReference type="Proteomes" id="UP001176961"/>
    </source>
</evidence>
<dbReference type="Proteomes" id="UP001176961">
    <property type="component" value="Unassembled WGS sequence"/>
</dbReference>